<keyword evidence="2" id="KW-1185">Reference proteome</keyword>
<gene>
    <name evidence="1" type="ORF">GOODEAATRI_021586</name>
</gene>
<accession>A0ABV0Q032</accession>
<dbReference type="Proteomes" id="UP001476798">
    <property type="component" value="Unassembled WGS sequence"/>
</dbReference>
<dbReference type="EMBL" id="JAHRIO010092080">
    <property type="protein sequence ID" value="MEQ2189084.1"/>
    <property type="molecule type" value="Genomic_DNA"/>
</dbReference>
<evidence type="ECO:0000313" key="1">
    <source>
        <dbReference type="EMBL" id="MEQ2189084.1"/>
    </source>
</evidence>
<protein>
    <submittedName>
        <fullName evidence="1">Uncharacterized protein</fullName>
    </submittedName>
</protein>
<proteinExistence type="predicted"/>
<evidence type="ECO:0000313" key="2">
    <source>
        <dbReference type="Proteomes" id="UP001476798"/>
    </source>
</evidence>
<reference evidence="1 2" key="1">
    <citation type="submission" date="2021-06" db="EMBL/GenBank/DDBJ databases">
        <authorList>
            <person name="Palmer J.M."/>
        </authorList>
    </citation>
    <scope>NUCLEOTIDE SEQUENCE [LARGE SCALE GENOMIC DNA]</scope>
    <source>
        <strain evidence="1 2">GA_2019</strain>
        <tissue evidence="1">Muscle</tissue>
    </source>
</reference>
<organism evidence="1 2">
    <name type="scientific">Goodea atripinnis</name>
    <dbReference type="NCBI Taxonomy" id="208336"/>
    <lineage>
        <taxon>Eukaryota</taxon>
        <taxon>Metazoa</taxon>
        <taxon>Chordata</taxon>
        <taxon>Craniata</taxon>
        <taxon>Vertebrata</taxon>
        <taxon>Euteleostomi</taxon>
        <taxon>Actinopterygii</taxon>
        <taxon>Neopterygii</taxon>
        <taxon>Teleostei</taxon>
        <taxon>Neoteleostei</taxon>
        <taxon>Acanthomorphata</taxon>
        <taxon>Ovalentaria</taxon>
        <taxon>Atherinomorphae</taxon>
        <taxon>Cyprinodontiformes</taxon>
        <taxon>Goodeidae</taxon>
        <taxon>Goodea</taxon>
    </lineage>
</organism>
<comment type="caution">
    <text evidence="1">The sequence shown here is derived from an EMBL/GenBank/DDBJ whole genome shotgun (WGS) entry which is preliminary data.</text>
</comment>
<name>A0ABV0Q032_9TELE</name>
<sequence length="108" mass="11787">MPGVNKIRSEMLNKHVIPDIATMSNVARGTGATSTNWQTGVVVPIFGRGNQTVMILAHLPVLLSCNQLIGFTCLLLYCSAINLMPHTCGCAVIYRPLTGRRCQIFENL</sequence>